<comment type="caution">
    <text evidence="1">The sequence shown here is derived from an EMBL/GenBank/DDBJ whole genome shotgun (WGS) entry which is preliminary data.</text>
</comment>
<evidence type="ECO:0000313" key="1">
    <source>
        <dbReference type="EMBL" id="KAF5184078.1"/>
    </source>
</evidence>
<gene>
    <name evidence="1" type="ORF">FRX31_026335</name>
</gene>
<keyword evidence="2" id="KW-1185">Reference proteome</keyword>
<sequence length="69" mass="8231">MDHQDQGVFEWWGCEIFTSKYLIGQNNNNRRRQSDEDGGDNEYMILPHVYLLARQMKRIEIASSFSVYE</sequence>
<name>A0A7J6VHL2_THATH</name>
<dbReference type="EMBL" id="JABWDY010032591">
    <property type="protein sequence ID" value="KAF5184078.1"/>
    <property type="molecule type" value="Genomic_DNA"/>
</dbReference>
<protein>
    <submittedName>
        <fullName evidence="1">Uncharacterized protein</fullName>
    </submittedName>
</protein>
<evidence type="ECO:0000313" key="2">
    <source>
        <dbReference type="Proteomes" id="UP000554482"/>
    </source>
</evidence>
<dbReference type="Proteomes" id="UP000554482">
    <property type="component" value="Unassembled WGS sequence"/>
</dbReference>
<reference evidence="1 2" key="1">
    <citation type="submission" date="2020-06" db="EMBL/GenBank/DDBJ databases">
        <title>Transcriptomic and genomic resources for Thalictrum thalictroides and T. hernandezii: Facilitating candidate gene discovery in an emerging model plant lineage.</title>
        <authorList>
            <person name="Arias T."/>
            <person name="Riano-Pachon D.M."/>
            <person name="Di Stilio V.S."/>
        </authorList>
    </citation>
    <scope>NUCLEOTIDE SEQUENCE [LARGE SCALE GENOMIC DNA]</scope>
    <source>
        <strain evidence="2">cv. WT478/WT964</strain>
        <tissue evidence="1">Leaves</tissue>
    </source>
</reference>
<organism evidence="1 2">
    <name type="scientific">Thalictrum thalictroides</name>
    <name type="common">Rue-anemone</name>
    <name type="synonym">Anemone thalictroides</name>
    <dbReference type="NCBI Taxonomy" id="46969"/>
    <lineage>
        <taxon>Eukaryota</taxon>
        <taxon>Viridiplantae</taxon>
        <taxon>Streptophyta</taxon>
        <taxon>Embryophyta</taxon>
        <taxon>Tracheophyta</taxon>
        <taxon>Spermatophyta</taxon>
        <taxon>Magnoliopsida</taxon>
        <taxon>Ranunculales</taxon>
        <taxon>Ranunculaceae</taxon>
        <taxon>Thalictroideae</taxon>
        <taxon>Thalictrum</taxon>
    </lineage>
</organism>
<accession>A0A7J6VHL2</accession>
<dbReference type="OrthoDB" id="1917735at2759"/>
<proteinExistence type="predicted"/>
<dbReference type="AlphaFoldDB" id="A0A7J6VHL2"/>